<evidence type="ECO:0000313" key="7">
    <source>
        <dbReference type="Proteomes" id="UP000244441"/>
    </source>
</evidence>
<dbReference type="Gene3D" id="1.10.287.950">
    <property type="entry name" value="Methyl-accepting chemotaxis protein"/>
    <property type="match status" value="1"/>
</dbReference>
<keyword evidence="4" id="KW-0175">Coiled coil</keyword>
<dbReference type="GO" id="GO:0007165">
    <property type="term" value="P:signal transduction"/>
    <property type="evidence" value="ECO:0007669"/>
    <property type="project" value="UniProtKB-KW"/>
</dbReference>
<sequence>MFSFLSPQIPEDKTLIDKRELSELRDKAAALDKVIECDAAAIARELADNANQLNDNASRRLSKIESSSELVRSFIEQTTEVERISQSAFESSSETASTSQDCIEQLSKLAENIKSSAQFIGEFTALLANLDENSKNIDQLVESIKGIAAQTNLLALNAAIEAARAGEHGRGFAVVADEVRSLANTANESADQIQTEMHKIMDISTEIIDKQKDVENLIEASVAITDETTGQLGSLAELANTNSQNVGQIMESVQGQMGSVDNIRHTMEELVEDTQHAIESADRTTVLTQQLESELQALK</sequence>
<comment type="subcellular location">
    <subcellularLocation>
        <location evidence="1">Membrane</location>
    </subcellularLocation>
</comment>
<feature type="domain" description="Methyl-accepting transducer" evidence="5">
    <location>
        <begin position="35"/>
        <end position="271"/>
    </location>
</feature>
<dbReference type="InterPro" id="IPR004089">
    <property type="entry name" value="MCPsignal_dom"/>
</dbReference>
<proteinExistence type="predicted"/>
<evidence type="ECO:0000256" key="2">
    <source>
        <dbReference type="ARBA" id="ARBA00023224"/>
    </source>
</evidence>
<dbReference type="GO" id="GO:0006935">
    <property type="term" value="P:chemotaxis"/>
    <property type="evidence" value="ECO:0007669"/>
    <property type="project" value="UniProtKB-ARBA"/>
</dbReference>
<dbReference type="GO" id="GO:0016020">
    <property type="term" value="C:membrane"/>
    <property type="evidence" value="ECO:0007669"/>
    <property type="project" value="UniProtKB-SubCell"/>
</dbReference>
<name>A0A2S0VTU8_9ALTE</name>
<feature type="coiled-coil region" evidence="4">
    <location>
        <begin position="40"/>
        <end position="67"/>
    </location>
</feature>
<dbReference type="SUPFAM" id="SSF58104">
    <property type="entry name" value="Methyl-accepting chemotaxis protein (MCP) signaling domain"/>
    <property type="match status" value="1"/>
</dbReference>
<keyword evidence="2 3" id="KW-0807">Transducer</keyword>
<dbReference type="Proteomes" id="UP000244441">
    <property type="component" value="Chromosome"/>
</dbReference>
<dbReference type="KEGG" id="cate:C2869_14860"/>
<dbReference type="Pfam" id="PF00015">
    <property type="entry name" value="MCPsignal"/>
    <property type="match status" value="1"/>
</dbReference>
<dbReference type="OrthoDB" id="5872771at2"/>
<dbReference type="PANTHER" id="PTHR32089:SF112">
    <property type="entry name" value="LYSOZYME-LIKE PROTEIN-RELATED"/>
    <property type="match status" value="1"/>
</dbReference>
<dbReference type="PANTHER" id="PTHR32089">
    <property type="entry name" value="METHYL-ACCEPTING CHEMOTAXIS PROTEIN MCPB"/>
    <property type="match status" value="1"/>
</dbReference>
<evidence type="ECO:0000313" key="6">
    <source>
        <dbReference type="EMBL" id="AWB67637.1"/>
    </source>
</evidence>
<accession>A0A2S0VTU8</accession>
<evidence type="ECO:0000256" key="3">
    <source>
        <dbReference type="PROSITE-ProRule" id="PRU00284"/>
    </source>
</evidence>
<evidence type="ECO:0000259" key="5">
    <source>
        <dbReference type="PROSITE" id="PS50111"/>
    </source>
</evidence>
<dbReference type="SMART" id="SM00283">
    <property type="entry name" value="MA"/>
    <property type="match status" value="1"/>
</dbReference>
<keyword evidence="7" id="KW-1185">Reference proteome</keyword>
<dbReference type="EMBL" id="CP026604">
    <property type="protein sequence ID" value="AWB67637.1"/>
    <property type="molecule type" value="Genomic_DNA"/>
</dbReference>
<gene>
    <name evidence="6" type="ORF">C2869_14860</name>
</gene>
<evidence type="ECO:0000256" key="4">
    <source>
        <dbReference type="SAM" id="Coils"/>
    </source>
</evidence>
<dbReference type="PROSITE" id="PS50111">
    <property type="entry name" value="CHEMOTAXIS_TRANSDUC_2"/>
    <property type="match status" value="1"/>
</dbReference>
<evidence type="ECO:0000256" key="1">
    <source>
        <dbReference type="ARBA" id="ARBA00004370"/>
    </source>
</evidence>
<reference evidence="6 7" key="1">
    <citation type="submission" date="2018-01" db="EMBL/GenBank/DDBJ databases">
        <title>Genome sequence of a Cantenovulum-like bacteria.</title>
        <authorList>
            <person name="Tan W.R."/>
            <person name="Lau N.-S."/>
            <person name="Go F."/>
            <person name="Amirul A.-A.A."/>
        </authorList>
    </citation>
    <scope>NUCLEOTIDE SEQUENCE [LARGE SCALE GENOMIC DNA]</scope>
    <source>
        <strain evidence="6 7">CCB-QB4</strain>
    </source>
</reference>
<dbReference type="AlphaFoldDB" id="A0A2S0VTU8"/>
<protein>
    <submittedName>
        <fullName evidence="6">Chemotaxis protein</fullName>
    </submittedName>
</protein>
<organism evidence="6 7">
    <name type="scientific">Saccharobesus litoralis</name>
    <dbReference type="NCBI Taxonomy" id="2172099"/>
    <lineage>
        <taxon>Bacteria</taxon>
        <taxon>Pseudomonadati</taxon>
        <taxon>Pseudomonadota</taxon>
        <taxon>Gammaproteobacteria</taxon>
        <taxon>Alteromonadales</taxon>
        <taxon>Alteromonadaceae</taxon>
        <taxon>Saccharobesus</taxon>
    </lineage>
</organism>
<dbReference type="RefSeq" id="WP_108603688.1">
    <property type="nucleotide sequence ID" value="NZ_CP026604.1"/>
</dbReference>